<dbReference type="Pfam" id="PF02517">
    <property type="entry name" value="Rce1-like"/>
    <property type="match status" value="1"/>
</dbReference>
<dbReference type="GO" id="GO:0004175">
    <property type="term" value="F:endopeptidase activity"/>
    <property type="evidence" value="ECO:0007669"/>
    <property type="project" value="UniProtKB-ARBA"/>
</dbReference>
<keyword evidence="4" id="KW-1185">Reference proteome</keyword>
<feature type="transmembrane region" description="Helical" evidence="1">
    <location>
        <begin position="12"/>
        <end position="38"/>
    </location>
</feature>
<keyword evidence="1" id="KW-1133">Transmembrane helix</keyword>
<dbReference type="EMBL" id="PVTH01000003">
    <property type="protein sequence ID" value="PRY53843.1"/>
    <property type="molecule type" value="Genomic_DNA"/>
</dbReference>
<feature type="transmembrane region" description="Helical" evidence="1">
    <location>
        <begin position="159"/>
        <end position="182"/>
    </location>
</feature>
<dbReference type="PANTHER" id="PTHR43592:SF15">
    <property type="entry name" value="CAAX AMINO TERMINAL PROTEASE FAMILY PROTEIN"/>
    <property type="match status" value="1"/>
</dbReference>
<dbReference type="InterPro" id="IPR003675">
    <property type="entry name" value="Rce1/LyrA-like_dom"/>
</dbReference>
<comment type="caution">
    <text evidence="3">The sequence shown here is derived from an EMBL/GenBank/DDBJ whole genome shotgun (WGS) entry which is preliminary data.</text>
</comment>
<name>A0A2T0U7E8_9SPHI</name>
<dbReference type="AlphaFoldDB" id="A0A2T0U7E8"/>
<protein>
    <recommendedName>
        <fullName evidence="2">CAAX prenyl protease 2/Lysostaphin resistance protein A-like domain-containing protein</fullName>
    </recommendedName>
</protein>
<gene>
    <name evidence="3" type="ORF">B0I27_103316</name>
</gene>
<keyword evidence="1" id="KW-0472">Membrane</keyword>
<feature type="domain" description="CAAX prenyl protease 2/Lysostaphin resistance protein A-like" evidence="2">
    <location>
        <begin position="158"/>
        <end position="246"/>
    </location>
</feature>
<feature type="transmembrane region" description="Helical" evidence="1">
    <location>
        <begin position="271"/>
        <end position="290"/>
    </location>
</feature>
<feature type="transmembrane region" description="Helical" evidence="1">
    <location>
        <begin position="194"/>
        <end position="215"/>
    </location>
</feature>
<evidence type="ECO:0000313" key="3">
    <source>
        <dbReference type="EMBL" id="PRY53843.1"/>
    </source>
</evidence>
<dbReference type="OrthoDB" id="1523022at2"/>
<dbReference type="Proteomes" id="UP000238034">
    <property type="component" value="Unassembled WGS sequence"/>
</dbReference>
<evidence type="ECO:0000259" key="2">
    <source>
        <dbReference type="Pfam" id="PF02517"/>
    </source>
</evidence>
<feature type="transmembrane region" description="Helical" evidence="1">
    <location>
        <begin position="58"/>
        <end position="76"/>
    </location>
</feature>
<feature type="transmembrane region" description="Helical" evidence="1">
    <location>
        <begin position="227"/>
        <end position="250"/>
    </location>
</feature>
<organism evidence="3 4">
    <name type="scientific">Arcticibacter pallidicorallinus</name>
    <dbReference type="NCBI Taxonomy" id="1259464"/>
    <lineage>
        <taxon>Bacteria</taxon>
        <taxon>Pseudomonadati</taxon>
        <taxon>Bacteroidota</taxon>
        <taxon>Sphingobacteriia</taxon>
        <taxon>Sphingobacteriales</taxon>
        <taxon>Sphingobacteriaceae</taxon>
        <taxon>Arcticibacter</taxon>
    </lineage>
</organism>
<keyword evidence="1" id="KW-0812">Transmembrane</keyword>
<feature type="transmembrane region" description="Helical" evidence="1">
    <location>
        <begin position="96"/>
        <end position="113"/>
    </location>
</feature>
<proteinExistence type="predicted"/>
<sequence length="302" mass="33669">MPEYGSVQRHPLMSLFYLVIFIILGYALSSMLAIAVLFMINGGSMASPANMSSKGSLLLMQSIVSIGSFIAPPLALHQFEKRSGSEYLKFGGKISGRVIILTVILMFSIAPYIDWTVKINQMMDLPAFMEGLERWMREKERELAELTKHLLTMKSPADLMINLVVVAVIPAIGEEFLFRGCFQTIITRITRNQHLGIWLAAAIFSAIHIQFLGFFPRMFLGALFGYIFVWSGSIWPAVLAHFVNNATAVISAYVMQLKGKSLDSMDNTSTSLLEASVSLSFALLICYTIFKISKQKKEVLND</sequence>
<evidence type="ECO:0000313" key="4">
    <source>
        <dbReference type="Proteomes" id="UP000238034"/>
    </source>
</evidence>
<reference evidence="3 4" key="1">
    <citation type="submission" date="2018-03" db="EMBL/GenBank/DDBJ databases">
        <title>Genomic Encyclopedia of Type Strains, Phase III (KMG-III): the genomes of soil and plant-associated and newly described type strains.</title>
        <authorList>
            <person name="Whitman W."/>
        </authorList>
    </citation>
    <scope>NUCLEOTIDE SEQUENCE [LARGE SCALE GENOMIC DNA]</scope>
    <source>
        <strain evidence="3 4">CGMCC 1.9313</strain>
    </source>
</reference>
<evidence type="ECO:0000256" key="1">
    <source>
        <dbReference type="SAM" id="Phobius"/>
    </source>
</evidence>
<dbReference type="PANTHER" id="PTHR43592">
    <property type="entry name" value="CAAX AMINO TERMINAL PROTEASE"/>
    <property type="match status" value="1"/>
</dbReference>
<dbReference type="GO" id="GO:0080120">
    <property type="term" value="P:CAAX-box protein maturation"/>
    <property type="evidence" value="ECO:0007669"/>
    <property type="project" value="UniProtKB-ARBA"/>
</dbReference>
<accession>A0A2T0U7E8</accession>